<dbReference type="Proteomes" id="UP000053573">
    <property type="component" value="Unassembled WGS sequence"/>
</dbReference>
<evidence type="ECO:0000313" key="2">
    <source>
        <dbReference type="Proteomes" id="UP000053573"/>
    </source>
</evidence>
<accession>A0A0H1BI19</accession>
<proteinExistence type="predicted"/>
<dbReference type="AlphaFoldDB" id="A0A0H1BI19"/>
<keyword evidence="2" id="KW-1185">Reference proteome</keyword>
<dbReference type="EMBL" id="LDEV01001908">
    <property type="protein sequence ID" value="KLJ10773.1"/>
    <property type="molecule type" value="Genomic_DNA"/>
</dbReference>
<organism evidence="1 2">
    <name type="scientific">Blastomyces silverae</name>
    <dbReference type="NCBI Taxonomy" id="2060906"/>
    <lineage>
        <taxon>Eukaryota</taxon>
        <taxon>Fungi</taxon>
        <taxon>Dikarya</taxon>
        <taxon>Ascomycota</taxon>
        <taxon>Pezizomycotina</taxon>
        <taxon>Eurotiomycetes</taxon>
        <taxon>Eurotiomycetidae</taxon>
        <taxon>Onygenales</taxon>
        <taxon>Ajellomycetaceae</taxon>
        <taxon>Blastomyces</taxon>
    </lineage>
</organism>
<name>A0A0H1BI19_9EURO</name>
<protein>
    <submittedName>
        <fullName evidence="1">Uncharacterized protein</fullName>
    </submittedName>
</protein>
<sequence length="254" mass="27692">MMAPDNPFADSACVAKEKETLKSSAVSISSTETAETLVNTPSSFTPGRSLFIDARGKALVRLPTPPSQLEIHLHNPDASLAYISTRKSRCSGSTTLSSPERGDLIFTEYFFGPNREPIIHQLNGSEKASLQVKIQGKWTSRATNFSLPDGSVFEWRYVKECGPEGKKEMLVVLEKIDVAGRKRVAHLLRNERTRPPNTSRCTAGNGGELVIDRDASEAIDESLIVATCLLMLKKEIDRRRALQACVIFGGAGAG</sequence>
<reference evidence="2" key="1">
    <citation type="journal article" date="2015" name="PLoS Genet.">
        <title>The dynamic genome and transcriptome of the human fungal pathogen Blastomyces and close relative Emmonsia.</title>
        <authorList>
            <person name="Munoz J.F."/>
            <person name="Gauthier G.M."/>
            <person name="Desjardins C.A."/>
            <person name="Gallo J.E."/>
            <person name="Holder J."/>
            <person name="Sullivan T.D."/>
            <person name="Marty A.J."/>
            <person name="Carmen J.C."/>
            <person name="Chen Z."/>
            <person name="Ding L."/>
            <person name="Gujja S."/>
            <person name="Magrini V."/>
            <person name="Misas E."/>
            <person name="Mitreva M."/>
            <person name="Priest M."/>
            <person name="Saif S."/>
            <person name="Whiston E.A."/>
            <person name="Young S."/>
            <person name="Zeng Q."/>
            <person name="Goldman W.E."/>
            <person name="Mardis E.R."/>
            <person name="Taylor J.W."/>
            <person name="McEwen J.G."/>
            <person name="Clay O.K."/>
            <person name="Klein B.S."/>
            <person name="Cuomo C.A."/>
        </authorList>
    </citation>
    <scope>NUCLEOTIDE SEQUENCE [LARGE SCALE GENOMIC DNA]</scope>
    <source>
        <strain evidence="2">UAMH 139</strain>
    </source>
</reference>
<gene>
    <name evidence="1" type="ORF">EMPG_13851</name>
</gene>
<comment type="caution">
    <text evidence="1">The sequence shown here is derived from an EMBL/GenBank/DDBJ whole genome shotgun (WGS) entry which is preliminary data.</text>
</comment>
<dbReference type="STRING" id="2060906.A0A0H1BI19"/>
<dbReference type="OrthoDB" id="5325862at2759"/>
<evidence type="ECO:0000313" key="1">
    <source>
        <dbReference type="EMBL" id="KLJ10773.1"/>
    </source>
</evidence>